<evidence type="ECO:0000313" key="2">
    <source>
        <dbReference type="Proteomes" id="UP000790377"/>
    </source>
</evidence>
<evidence type="ECO:0000313" key="1">
    <source>
        <dbReference type="EMBL" id="KAH7913677.1"/>
    </source>
</evidence>
<comment type="caution">
    <text evidence="1">The sequence shown here is derived from an EMBL/GenBank/DDBJ whole genome shotgun (WGS) entry which is preliminary data.</text>
</comment>
<dbReference type="EMBL" id="MU267626">
    <property type="protein sequence ID" value="KAH7913677.1"/>
    <property type="molecule type" value="Genomic_DNA"/>
</dbReference>
<accession>A0ACB8AK99</accession>
<dbReference type="Proteomes" id="UP000790377">
    <property type="component" value="Unassembled WGS sequence"/>
</dbReference>
<protein>
    <submittedName>
        <fullName evidence="1">Uncharacterized protein</fullName>
    </submittedName>
</protein>
<reference evidence="1" key="1">
    <citation type="journal article" date="2021" name="New Phytol.">
        <title>Evolutionary innovations through gain and loss of genes in the ectomycorrhizal Boletales.</title>
        <authorList>
            <person name="Wu G."/>
            <person name="Miyauchi S."/>
            <person name="Morin E."/>
            <person name="Kuo A."/>
            <person name="Drula E."/>
            <person name="Varga T."/>
            <person name="Kohler A."/>
            <person name="Feng B."/>
            <person name="Cao Y."/>
            <person name="Lipzen A."/>
            <person name="Daum C."/>
            <person name="Hundley H."/>
            <person name="Pangilinan J."/>
            <person name="Johnson J."/>
            <person name="Barry K."/>
            <person name="LaButti K."/>
            <person name="Ng V."/>
            <person name="Ahrendt S."/>
            <person name="Min B."/>
            <person name="Choi I.G."/>
            <person name="Park H."/>
            <person name="Plett J.M."/>
            <person name="Magnuson J."/>
            <person name="Spatafora J.W."/>
            <person name="Nagy L.G."/>
            <person name="Henrissat B."/>
            <person name="Grigoriev I.V."/>
            <person name="Yang Z.L."/>
            <person name="Xu J."/>
            <person name="Martin F.M."/>
        </authorList>
    </citation>
    <scope>NUCLEOTIDE SEQUENCE</scope>
    <source>
        <strain evidence="1">ATCC 28755</strain>
    </source>
</reference>
<keyword evidence="2" id="KW-1185">Reference proteome</keyword>
<sequence length="154" mass="17105">MTTMVMFGFVILASIISSAAAWCTIPNAAFGLSLAIYSDIDCYWLTRTDHHVYRGGDLAAEFAAHPCPCLTFPIPAVFSYTWQPGDYTEATLELWTGIHCDGSLYRETPVGVPDYESHVNEKHVVRSARICVEHDHKKPTHPHSPVEIDKKKGG</sequence>
<organism evidence="1 2">
    <name type="scientific">Hygrophoropsis aurantiaca</name>
    <dbReference type="NCBI Taxonomy" id="72124"/>
    <lineage>
        <taxon>Eukaryota</taxon>
        <taxon>Fungi</taxon>
        <taxon>Dikarya</taxon>
        <taxon>Basidiomycota</taxon>
        <taxon>Agaricomycotina</taxon>
        <taxon>Agaricomycetes</taxon>
        <taxon>Agaricomycetidae</taxon>
        <taxon>Boletales</taxon>
        <taxon>Coniophorineae</taxon>
        <taxon>Hygrophoropsidaceae</taxon>
        <taxon>Hygrophoropsis</taxon>
    </lineage>
</organism>
<proteinExistence type="predicted"/>
<gene>
    <name evidence="1" type="ORF">BJ138DRAFT_1145479</name>
</gene>
<name>A0ACB8AK99_9AGAM</name>